<feature type="region of interest" description="Disordered" evidence="1">
    <location>
        <begin position="142"/>
        <end position="214"/>
    </location>
</feature>
<gene>
    <name evidence="2" type="ORF">COLO4_02221</name>
</gene>
<feature type="compositionally biased region" description="Basic residues" evidence="1">
    <location>
        <begin position="142"/>
        <end position="157"/>
    </location>
</feature>
<dbReference type="EMBL" id="AWUE01005067">
    <property type="protein sequence ID" value="OMP13133.1"/>
    <property type="molecule type" value="Genomic_DNA"/>
</dbReference>
<protein>
    <submittedName>
        <fullName evidence="2">Uncharacterized protein</fullName>
    </submittedName>
</protein>
<feature type="non-terminal residue" evidence="2">
    <location>
        <position position="214"/>
    </location>
</feature>
<comment type="caution">
    <text evidence="2">The sequence shown here is derived from an EMBL/GenBank/DDBJ whole genome shotgun (WGS) entry which is preliminary data.</text>
</comment>
<evidence type="ECO:0000256" key="1">
    <source>
        <dbReference type="SAM" id="MobiDB-lite"/>
    </source>
</evidence>
<sequence>AFDVARVTETSIRGRDGGPAQRQRRGELTLCRQGRPGSDAVVEAEQPHGVRESFVGRPVAPPAAQGFRQSACRDPGIHEATIGELASRAKANPLIGFPHVPAHSSSSHRPDRLWLRLCAHGRSWARGRPVDGLRGGTLARHRNRRRMDHQHRGTRRSPRVDPPAPEARGRYGRQYPAGRHEYADRSGIPPAPRRVVASSTHARSRCRRRGGGIR</sequence>
<dbReference type="AlphaFoldDB" id="A0A1R3L1B7"/>
<evidence type="ECO:0000313" key="3">
    <source>
        <dbReference type="Proteomes" id="UP000187203"/>
    </source>
</evidence>
<proteinExistence type="predicted"/>
<feature type="compositionally biased region" description="Basic residues" evidence="1">
    <location>
        <begin position="202"/>
        <end position="214"/>
    </location>
</feature>
<accession>A0A1R3L1B7</accession>
<feature type="region of interest" description="Disordered" evidence="1">
    <location>
        <begin position="1"/>
        <end position="25"/>
    </location>
</feature>
<organism evidence="2 3">
    <name type="scientific">Corchorus olitorius</name>
    <dbReference type="NCBI Taxonomy" id="93759"/>
    <lineage>
        <taxon>Eukaryota</taxon>
        <taxon>Viridiplantae</taxon>
        <taxon>Streptophyta</taxon>
        <taxon>Embryophyta</taxon>
        <taxon>Tracheophyta</taxon>
        <taxon>Spermatophyta</taxon>
        <taxon>Magnoliopsida</taxon>
        <taxon>eudicotyledons</taxon>
        <taxon>Gunneridae</taxon>
        <taxon>Pentapetalae</taxon>
        <taxon>rosids</taxon>
        <taxon>malvids</taxon>
        <taxon>Malvales</taxon>
        <taxon>Malvaceae</taxon>
        <taxon>Grewioideae</taxon>
        <taxon>Apeibeae</taxon>
        <taxon>Corchorus</taxon>
    </lineage>
</organism>
<keyword evidence="3" id="KW-1185">Reference proteome</keyword>
<name>A0A1R3L1B7_9ROSI</name>
<evidence type="ECO:0000313" key="2">
    <source>
        <dbReference type="EMBL" id="OMP13133.1"/>
    </source>
</evidence>
<dbReference type="Proteomes" id="UP000187203">
    <property type="component" value="Unassembled WGS sequence"/>
</dbReference>
<feature type="non-terminal residue" evidence="2">
    <location>
        <position position="1"/>
    </location>
</feature>
<reference evidence="3" key="1">
    <citation type="submission" date="2013-09" db="EMBL/GenBank/DDBJ databases">
        <title>Corchorus olitorius genome sequencing.</title>
        <authorList>
            <person name="Alam M."/>
            <person name="Haque M.S."/>
            <person name="Islam M.S."/>
            <person name="Emdad E.M."/>
            <person name="Islam M.M."/>
            <person name="Ahmed B."/>
            <person name="Halim A."/>
            <person name="Hossen Q.M.M."/>
            <person name="Hossain M.Z."/>
            <person name="Ahmed R."/>
            <person name="Khan M.M."/>
            <person name="Islam R."/>
            <person name="Rashid M.M."/>
            <person name="Khan S.A."/>
            <person name="Rahman M.S."/>
            <person name="Alam M."/>
            <person name="Yahiya A.S."/>
            <person name="Khan M.S."/>
            <person name="Azam M.S."/>
            <person name="Haque T."/>
            <person name="Lashkar M.Z.H."/>
            <person name="Akhand A.I."/>
            <person name="Morshed G."/>
            <person name="Roy S."/>
            <person name="Uddin K.S."/>
            <person name="Rabeya T."/>
            <person name="Hossain A.S."/>
            <person name="Chowdhury A."/>
            <person name="Snigdha A.R."/>
            <person name="Mortoza M.S."/>
            <person name="Matin S.A."/>
            <person name="Hoque S.M.E."/>
            <person name="Islam M.K."/>
            <person name="Roy D.K."/>
            <person name="Haider R."/>
            <person name="Moosa M.M."/>
            <person name="Elias S.M."/>
            <person name="Hasan A.M."/>
            <person name="Jahan S."/>
            <person name="Shafiuddin M."/>
            <person name="Mahmood N."/>
            <person name="Shommy N.S."/>
        </authorList>
    </citation>
    <scope>NUCLEOTIDE SEQUENCE [LARGE SCALE GENOMIC DNA]</scope>
    <source>
        <strain evidence="3">cv. O-4</strain>
    </source>
</reference>